<sequence length="333" mass="36321">MALRIHFTAQDLARTTVAARPDIMWELTISLHRLQAPRSTARCRPWLGHVRERLRTRDLRAVLHPLTTLVPPRGDFPDFLTPPGQLDFADALELIAGAGRRMFADDLATVFRARERPLWIRQLADGDRQRRRELVRALAVYHRELLRPCLPELDETVVAERAVCGRRVLDGGVGKLLGVLSPSVRWEWPVLTVDYPVDRDLRLGGRGITLVPSFFCATPVTLIDPELPPVLVYPVSGEGTAPHGADGADGLTPVLGRTRALAIRALLDPCSPCSTSELALRIGVSVASASRQAAALRDAGLVISARQGGEVLHSATRLGRELAGCGPELARSA</sequence>
<dbReference type="CDD" id="cd00090">
    <property type="entry name" value="HTH_ARSR"/>
    <property type="match status" value="1"/>
</dbReference>
<dbReference type="EMBL" id="CP097289">
    <property type="protein sequence ID" value="UQT57405.1"/>
    <property type="molecule type" value="Genomic_DNA"/>
</dbReference>
<protein>
    <submittedName>
        <fullName evidence="2">Winged helix-turn-helix domain-containing protein</fullName>
    </submittedName>
</protein>
<name>A0ABY4PU65_9ACTN</name>
<evidence type="ECO:0000313" key="3">
    <source>
        <dbReference type="Proteomes" id="UP000829992"/>
    </source>
</evidence>
<keyword evidence="3" id="KW-1185">Reference proteome</keyword>
<dbReference type="SUPFAM" id="SSF46785">
    <property type="entry name" value="Winged helix' DNA-binding domain"/>
    <property type="match status" value="1"/>
</dbReference>
<dbReference type="RefSeq" id="WP_249588813.1">
    <property type="nucleotide sequence ID" value="NZ_BAAAQL010000044.1"/>
</dbReference>
<dbReference type="Proteomes" id="UP000829992">
    <property type="component" value="Chromosome"/>
</dbReference>
<feature type="domain" description="HTH arsR-type" evidence="1">
    <location>
        <begin position="249"/>
        <end position="324"/>
    </location>
</feature>
<dbReference type="Pfam" id="PF01022">
    <property type="entry name" value="HTH_5"/>
    <property type="match status" value="1"/>
</dbReference>
<dbReference type="Gene3D" id="1.10.10.10">
    <property type="entry name" value="Winged helix-like DNA-binding domain superfamily/Winged helix DNA-binding domain"/>
    <property type="match status" value="1"/>
</dbReference>
<gene>
    <name evidence="2" type="ORF">M4V62_21130</name>
</gene>
<dbReference type="SMART" id="SM00418">
    <property type="entry name" value="HTH_ARSR"/>
    <property type="match status" value="1"/>
</dbReference>
<reference evidence="2 3" key="1">
    <citation type="submission" date="2022-05" db="EMBL/GenBank/DDBJ databases">
        <authorList>
            <person name="Zhou X."/>
            <person name="Li K."/>
            <person name="Man Y."/>
        </authorList>
    </citation>
    <scope>NUCLEOTIDE SEQUENCE [LARGE SCALE GENOMIC DNA]</scope>
    <source>
        <strain evidence="2 3">MS405</strain>
    </source>
</reference>
<dbReference type="InterPro" id="IPR036390">
    <property type="entry name" value="WH_DNA-bd_sf"/>
</dbReference>
<organism evidence="2 3">
    <name type="scientific">Streptomyces durmitorensis</name>
    <dbReference type="NCBI Taxonomy" id="319947"/>
    <lineage>
        <taxon>Bacteria</taxon>
        <taxon>Bacillati</taxon>
        <taxon>Actinomycetota</taxon>
        <taxon>Actinomycetes</taxon>
        <taxon>Kitasatosporales</taxon>
        <taxon>Streptomycetaceae</taxon>
        <taxon>Streptomyces</taxon>
    </lineage>
</organism>
<proteinExistence type="predicted"/>
<evidence type="ECO:0000259" key="1">
    <source>
        <dbReference type="SMART" id="SM00418"/>
    </source>
</evidence>
<dbReference type="InterPro" id="IPR011991">
    <property type="entry name" value="ArsR-like_HTH"/>
</dbReference>
<dbReference type="InterPro" id="IPR036388">
    <property type="entry name" value="WH-like_DNA-bd_sf"/>
</dbReference>
<evidence type="ECO:0000313" key="2">
    <source>
        <dbReference type="EMBL" id="UQT57405.1"/>
    </source>
</evidence>
<dbReference type="InterPro" id="IPR001845">
    <property type="entry name" value="HTH_ArsR_DNA-bd_dom"/>
</dbReference>
<accession>A0ABY4PU65</accession>